<dbReference type="InterPro" id="IPR039760">
    <property type="entry name" value="MOFRL_protein"/>
</dbReference>
<proteinExistence type="predicted"/>
<keyword evidence="3" id="KW-0418">Kinase</keyword>
<dbReference type="Pfam" id="PF13660">
    <property type="entry name" value="DUF4147"/>
    <property type="match status" value="1"/>
</dbReference>
<accession>A0ABY7ASG9</accession>
<dbReference type="RefSeq" id="WP_268076398.1">
    <property type="nucleotide sequence ID" value="NZ_CP109966.1"/>
</dbReference>
<keyword evidence="3" id="KW-0808">Transferase</keyword>
<geneLocation type="plasmid" evidence="3 4">
    <name>pCadTS8_1</name>
</geneLocation>
<protein>
    <submittedName>
        <fullName evidence="3">Glycerate kinase</fullName>
    </submittedName>
</protein>
<name>A0ABY7ASG9_9ALTE</name>
<feature type="domain" description="MOFRL" evidence="1">
    <location>
        <begin position="304"/>
        <end position="409"/>
    </location>
</feature>
<dbReference type="InterPro" id="IPR025286">
    <property type="entry name" value="MOFRL_assoc_dom"/>
</dbReference>
<feature type="domain" description="MOFRL-associated" evidence="2">
    <location>
        <begin position="10"/>
        <end position="230"/>
    </location>
</feature>
<dbReference type="Proteomes" id="UP001163726">
    <property type="component" value="Plasmid pCadTS8_1"/>
</dbReference>
<sequence>MMHSDNKNLLQNLFKSAYQSCLAEQAMPTHLSTIEYSDKVCIIGAGKAAAEMAAAAHAYFGDACYGTVVTRYGYETEKDTGAIEVLTAGHPSPDENSLLAGKKLLNLVEQTPNNIPVVFLISGGGSALACVPVDGLEFSEKLAVHQFLVKSGASITEINTVRKHLSALKGGKLAAVCRSSMTSLILSDVVGDDMSVIASGPTVIDHTTPQQALDILTKYQYPVSGKLEQILSRGTRVDTKHLHNTQNVIIANANVAIDAAANQAHQLGIKTHILSYDIEGDAQQVAKAHAAIALEYKRKGERILLLSGGEMTVKAKNATGEGGPNQEYMLAMAMELDGISGICAISCDTDGVDGSKDVAGAFIDESTLTRASKQGLSPDSYLYNHDSYHFFDQLDDLIITGPTNTNVNDFRAIYVNGMAD</sequence>
<dbReference type="InterPro" id="IPR038614">
    <property type="entry name" value="GK_N_sf"/>
</dbReference>
<dbReference type="GO" id="GO:0016301">
    <property type="term" value="F:kinase activity"/>
    <property type="evidence" value="ECO:0007669"/>
    <property type="project" value="UniProtKB-KW"/>
</dbReference>
<dbReference type="Gene3D" id="3.40.50.10180">
    <property type="entry name" value="Glycerate kinase, MOFRL-like N-terminal domain"/>
    <property type="match status" value="1"/>
</dbReference>
<dbReference type="PANTHER" id="PTHR12227:SF0">
    <property type="entry name" value="GLYCERATE KINASE"/>
    <property type="match status" value="1"/>
</dbReference>
<gene>
    <name evidence="3" type="ORF">OLW01_15340</name>
</gene>
<evidence type="ECO:0000313" key="3">
    <source>
        <dbReference type="EMBL" id="WAJ71712.1"/>
    </source>
</evidence>
<dbReference type="InterPro" id="IPR037035">
    <property type="entry name" value="GK-like_C_sf"/>
</dbReference>
<keyword evidence="3" id="KW-0614">Plasmid</keyword>
<dbReference type="Pfam" id="PF05161">
    <property type="entry name" value="MOFRL"/>
    <property type="match status" value="1"/>
</dbReference>
<dbReference type="Gene3D" id="3.40.1480.10">
    <property type="entry name" value="MOFRL domain"/>
    <property type="match status" value="1"/>
</dbReference>
<evidence type="ECO:0000313" key="4">
    <source>
        <dbReference type="Proteomes" id="UP001163726"/>
    </source>
</evidence>
<evidence type="ECO:0000259" key="1">
    <source>
        <dbReference type="Pfam" id="PF05161"/>
    </source>
</evidence>
<organism evidence="3 4">
    <name type="scientific">Catenovulum adriaticum</name>
    <dbReference type="NCBI Taxonomy" id="2984846"/>
    <lineage>
        <taxon>Bacteria</taxon>
        <taxon>Pseudomonadati</taxon>
        <taxon>Pseudomonadota</taxon>
        <taxon>Gammaproteobacteria</taxon>
        <taxon>Alteromonadales</taxon>
        <taxon>Alteromonadaceae</taxon>
        <taxon>Catenovulum</taxon>
    </lineage>
</organism>
<dbReference type="SUPFAM" id="SSF82544">
    <property type="entry name" value="GckA/TtuD-like"/>
    <property type="match status" value="1"/>
</dbReference>
<reference evidence="3" key="1">
    <citation type="submission" date="2022-10" db="EMBL/GenBank/DDBJ databases">
        <title>Catenovulum adriacola sp. nov. isolated in the Harbour of Susak.</title>
        <authorList>
            <person name="Schoch T."/>
            <person name="Reich S.J."/>
            <person name="Stoeferle S."/>
            <person name="Flaiz M."/>
            <person name="Kazda M."/>
            <person name="Riedel C.U."/>
            <person name="Duerre P."/>
        </authorList>
    </citation>
    <scope>NUCLEOTIDE SEQUENCE</scope>
    <source>
        <strain evidence="3">TS8</strain>
        <plasmid evidence="3">pCadTS8_1</plasmid>
    </source>
</reference>
<evidence type="ECO:0000259" key="2">
    <source>
        <dbReference type="Pfam" id="PF13660"/>
    </source>
</evidence>
<dbReference type="InterPro" id="IPR007835">
    <property type="entry name" value="MOFRL"/>
</dbReference>
<dbReference type="EMBL" id="CP109966">
    <property type="protein sequence ID" value="WAJ71712.1"/>
    <property type="molecule type" value="Genomic_DNA"/>
</dbReference>
<keyword evidence="4" id="KW-1185">Reference proteome</keyword>
<dbReference type="PANTHER" id="PTHR12227">
    <property type="entry name" value="GLYCERATE KINASE"/>
    <property type="match status" value="1"/>
</dbReference>